<sequence length="395" mass="44168">MKHSGFQTRFLVIVCVCYATLVDAEMRSKRFSQNSAILKALTLENDLHHHQQQQQQHNNYINSGTPFVSRYDPTSPDTPSDTEDPDEILAETVIPPSPWYSAIHSSVRYPLTHFYMGRQDEEKGKRFFDSLGGSEVHGFKRSAFGRLGSSPERFRENSDIIQMVPDTYDGALVDASRSWQGIDSVEKAEDANQQPLFEVHYLKPLIHKRALDSLGGFQVHGWKREAGKRSLSSLGGFQVHGWKRRQNEVAKKSLDSLGGFQVHGWKKRAVDAVDKLHMSKIESTASRITKSGGILSGVAEGKMAKLQESVDIDQSNGASGAVGKLVENKLVDGSTFGVNDSNLDRNSDYQYFGKRALDSLGDFQVHGWKRDEGKRALDSLGDFQVHGWKRDARAI</sequence>
<feature type="chain" id="PRO_5012237101" evidence="2">
    <location>
        <begin position="25"/>
        <end position="395"/>
    </location>
</feature>
<name>A0A1X9WEC9_DERRE</name>
<dbReference type="EMBL" id="KY659263">
    <property type="protein sequence ID" value="ARS01364.1"/>
    <property type="molecule type" value="mRNA"/>
</dbReference>
<dbReference type="AlphaFoldDB" id="A0A1X9WEC9"/>
<keyword evidence="2" id="KW-0732">Signal</keyword>
<reference evidence="3" key="1">
    <citation type="journal article" date="2017" name="Peptides">
        <title>Neuropeptides predicted from the transcriptome analysis of the gray garden slug Deroceras reticulatum.</title>
        <authorList>
            <person name="Ahn S.J."/>
            <person name="Martin R."/>
            <person name="Rao S."/>
            <person name="Choi M.Y."/>
        </authorList>
    </citation>
    <scope>NUCLEOTIDE SEQUENCE</scope>
</reference>
<feature type="signal peptide" evidence="2">
    <location>
        <begin position="1"/>
        <end position="24"/>
    </location>
</feature>
<evidence type="ECO:0000313" key="3">
    <source>
        <dbReference type="EMBL" id="ARS01364.1"/>
    </source>
</evidence>
<reference evidence="3" key="2">
    <citation type="submission" date="2017-02" db="EMBL/GenBank/DDBJ databases">
        <authorList>
            <person name="Peterson S.W."/>
        </authorList>
    </citation>
    <scope>NUCLEOTIDE SEQUENCE</scope>
</reference>
<feature type="region of interest" description="Disordered" evidence="1">
    <location>
        <begin position="48"/>
        <end position="85"/>
    </location>
</feature>
<evidence type="ECO:0000256" key="1">
    <source>
        <dbReference type="SAM" id="MobiDB-lite"/>
    </source>
</evidence>
<organism evidence="3">
    <name type="scientific">Deroceras reticulatum</name>
    <name type="common">Gray garden slug</name>
    <dbReference type="NCBI Taxonomy" id="145610"/>
    <lineage>
        <taxon>Eukaryota</taxon>
        <taxon>Metazoa</taxon>
        <taxon>Spiralia</taxon>
        <taxon>Lophotrochozoa</taxon>
        <taxon>Mollusca</taxon>
        <taxon>Gastropoda</taxon>
        <taxon>Heterobranchia</taxon>
        <taxon>Euthyneura</taxon>
        <taxon>Panpulmonata</taxon>
        <taxon>Eupulmonata</taxon>
        <taxon>Stylommatophora</taxon>
        <taxon>Helicina</taxon>
        <taxon>Limacoidea</taxon>
        <taxon>Agriolimacidae</taxon>
        <taxon>Deroceras</taxon>
    </lineage>
</organism>
<protein>
    <submittedName>
        <fullName evidence="3">Feeding circuit activating peptide 1</fullName>
    </submittedName>
</protein>
<accession>A0A1X9WEC9</accession>
<evidence type="ECO:0000256" key="2">
    <source>
        <dbReference type="SAM" id="SignalP"/>
    </source>
</evidence>
<proteinExistence type="evidence at transcript level"/>